<feature type="region of interest" description="Disordered" evidence="1">
    <location>
        <begin position="56"/>
        <end position="111"/>
    </location>
</feature>
<protein>
    <submittedName>
        <fullName evidence="3">Uncharacterized protein</fullName>
    </submittedName>
</protein>
<keyword evidence="4" id="KW-1185">Reference proteome</keyword>
<evidence type="ECO:0000256" key="1">
    <source>
        <dbReference type="SAM" id="MobiDB-lite"/>
    </source>
</evidence>
<keyword evidence="2" id="KW-0472">Membrane</keyword>
<dbReference type="KEGG" id="gog:C1280_14735"/>
<name>A0A2Z3H4T6_9BACT</name>
<accession>A0A2Z3H4T6</accession>
<organism evidence="3 4">
    <name type="scientific">Gemmata obscuriglobus</name>
    <dbReference type="NCBI Taxonomy" id="114"/>
    <lineage>
        <taxon>Bacteria</taxon>
        <taxon>Pseudomonadati</taxon>
        <taxon>Planctomycetota</taxon>
        <taxon>Planctomycetia</taxon>
        <taxon>Gemmatales</taxon>
        <taxon>Gemmataceae</taxon>
        <taxon>Gemmata</taxon>
    </lineage>
</organism>
<keyword evidence="2" id="KW-0812">Transmembrane</keyword>
<dbReference type="Proteomes" id="UP000245802">
    <property type="component" value="Chromosome"/>
</dbReference>
<proteinExistence type="predicted"/>
<dbReference type="EMBL" id="CP025958">
    <property type="protein sequence ID" value="AWM38125.1"/>
    <property type="molecule type" value="Genomic_DNA"/>
</dbReference>
<evidence type="ECO:0000313" key="3">
    <source>
        <dbReference type="EMBL" id="AWM38125.1"/>
    </source>
</evidence>
<sequence length="111" mass="11420">MHTKRTKPWYRHCQQENGCAVVVVVVVVGGPAVVVGAAVVVTGSGTHAPAAWAQVPDGAPGGTWHEHPPAFPHGRTTLSQAVPLSEPQMQSPHPAGDDVVTAAHGSAAPWT</sequence>
<dbReference type="AlphaFoldDB" id="A0A2Z3H4T6"/>
<evidence type="ECO:0000256" key="2">
    <source>
        <dbReference type="SAM" id="Phobius"/>
    </source>
</evidence>
<keyword evidence="2" id="KW-1133">Transmembrane helix</keyword>
<feature type="transmembrane region" description="Helical" evidence="2">
    <location>
        <begin position="20"/>
        <end position="41"/>
    </location>
</feature>
<gene>
    <name evidence="3" type="ORF">C1280_14735</name>
</gene>
<feature type="compositionally biased region" description="Polar residues" evidence="1">
    <location>
        <begin position="76"/>
        <end position="91"/>
    </location>
</feature>
<reference evidence="3 4" key="1">
    <citation type="submission" date="2018-01" db="EMBL/GenBank/DDBJ databases">
        <title>G. obscuriglobus.</title>
        <authorList>
            <person name="Franke J."/>
            <person name="Blomberg W."/>
            <person name="Selmecki A."/>
        </authorList>
    </citation>
    <scope>NUCLEOTIDE SEQUENCE [LARGE SCALE GENOMIC DNA]</scope>
    <source>
        <strain evidence="3 4">DSM 5831</strain>
    </source>
</reference>
<evidence type="ECO:0000313" key="4">
    <source>
        <dbReference type="Proteomes" id="UP000245802"/>
    </source>
</evidence>